<dbReference type="InterPro" id="IPR001461">
    <property type="entry name" value="Aspartic_peptidase_A1"/>
</dbReference>
<feature type="chain" id="PRO_5040401345" evidence="12">
    <location>
        <begin position="21"/>
        <end position="480"/>
    </location>
</feature>
<dbReference type="AlphaFoldDB" id="A0A9Q8QBM8"/>
<evidence type="ECO:0000256" key="11">
    <source>
        <dbReference type="PIRSR" id="PIRSR601461-2"/>
    </source>
</evidence>
<comment type="subcellular location">
    <subcellularLocation>
        <location evidence="1">Secreted</location>
    </subcellularLocation>
</comment>
<evidence type="ECO:0000256" key="10">
    <source>
        <dbReference type="PIRSR" id="PIRSR601461-1"/>
    </source>
</evidence>
<keyword evidence="5 12" id="KW-0732">Signal</keyword>
<dbReference type="FunFam" id="2.40.70.10:FF:000026">
    <property type="entry name" value="Endothiapepsin"/>
    <property type="match status" value="1"/>
</dbReference>
<sequence>MGPHNLLVVVLLGLLSLVSAFTGDVEKRSFKVSQVRNANFVGRNGPKELAKAYRKYRVPVPDNLAKAAAFQEARLKKRSLELQKRRVEYLAPTSKASPFRPVRGSSAARRSVAGLVGWGSSTFGRVSVPVANEGDRTVWSRQQKQRNQTGQVVAAPERNDVEYLSKVRIGGQEVTLDFDSGSSDLWVKSVNPSDTDPNSRASFDPRKSKTFKIQQGQNFTISYGDGSGARGLVGTDVVEIGGVKVENQAVELATEITQQFVDDVNTDGLLGLAFSQLNAVKPQKQKTFFDNVASSLEAPVIFVDLKKGQNGSYTFGKIDNSVVDGQMTYVPCNTTKGFWAVKSDSFSVGNGPRQNAAPGTHAVVDTGTTITLSAPEVAEAYYKQVRGAQFNQQQGGFTFPCNSTLPELHLDINGLYNATVKGENMNLGDVGDGTCFGGIQAIPQGSGLAATSIYGDNFFKSNAVVFDLGNNTVGFAPKRQ</sequence>
<dbReference type="GO" id="GO:0005576">
    <property type="term" value="C:extracellular region"/>
    <property type="evidence" value="ECO:0007669"/>
    <property type="project" value="UniProtKB-SubCell"/>
</dbReference>
<evidence type="ECO:0000256" key="7">
    <source>
        <dbReference type="ARBA" id="ARBA00022801"/>
    </source>
</evidence>
<feature type="disulfide bond" evidence="11">
    <location>
        <begin position="401"/>
        <end position="435"/>
    </location>
</feature>
<comment type="similarity">
    <text evidence="2">Belongs to the peptidase A1 family.</text>
</comment>
<feature type="active site" evidence="10">
    <location>
        <position position="179"/>
    </location>
</feature>
<keyword evidence="8" id="KW-0865">Zymogen</keyword>
<evidence type="ECO:0000256" key="3">
    <source>
        <dbReference type="ARBA" id="ARBA00022525"/>
    </source>
</evidence>
<gene>
    <name evidence="14" type="ORF">JDV02_002364</name>
</gene>
<keyword evidence="6" id="KW-0064">Aspartyl protease</keyword>
<protein>
    <submittedName>
        <fullName evidence="14">Aspergillopepsin I</fullName>
        <ecNumber evidence="14">3.4.23.18</ecNumber>
    </submittedName>
</protein>
<dbReference type="GO" id="GO:0004190">
    <property type="term" value="F:aspartic-type endopeptidase activity"/>
    <property type="evidence" value="ECO:0007669"/>
    <property type="project" value="UniProtKB-KW"/>
</dbReference>
<evidence type="ECO:0000256" key="6">
    <source>
        <dbReference type="ARBA" id="ARBA00022750"/>
    </source>
</evidence>
<keyword evidence="11" id="KW-1015">Disulfide bond</keyword>
<evidence type="ECO:0000256" key="8">
    <source>
        <dbReference type="ARBA" id="ARBA00023145"/>
    </source>
</evidence>
<dbReference type="InterPro" id="IPR021109">
    <property type="entry name" value="Peptidase_aspartic_dom_sf"/>
</dbReference>
<dbReference type="SUPFAM" id="SSF50630">
    <property type="entry name" value="Acid proteases"/>
    <property type="match status" value="1"/>
</dbReference>
<organism evidence="14 15">
    <name type="scientific">Purpureocillium takamizusanense</name>
    <dbReference type="NCBI Taxonomy" id="2060973"/>
    <lineage>
        <taxon>Eukaryota</taxon>
        <taxon>Fungi</taxon>
        <taxon>Dikarya</taxon>
        <taxon>Ascomycota</taxon>
        <taxon>Pezizomycotina</taxon>
        <taxon>Sordariomycetes</taxon>
        <taxon>Hypocreomycetidae</taxon>
        <taxon>Hypocreales</taxon>
        <taxon>Ophiocordycipitaceae</taxon>
        <taxon>Purpureocillium</taxon>
    </lineage>
</organism>
<name>A0A9Q8QBM8_9HYPO</name>
<dbReference type="PRINTS" id="PR00792">
    <property type="entry name" value="PEPSIN"/>
</dbReference>
<evidence type="ECO:0000256" key="9">
    <source>
        <dbReference type="ARBA" id="ARBA00023180"/>
    </source>
</evidence>
<feature type="active site" evidence="10">
    <location>
        <position position="365"/>
    </location>
</feature>
<evidence type="ECO:0000256" key="5">
    <source>
        <dbReference type="ARBA" id="ARBA00022729"/>
    </source>
</evidence>
<dbReference type="InterPro" id="IPR033121">
    <property type="entry name" value="PEPTIDASE_A1"/>
</dbReference>
<dbReference type="KEGG" id="ptkz:JDV02_002364"/>
<dbReference type="PANTHER" id="PTHR47966">
    <property type="entry name" value="BETA-SITE APP-CLEAVING ENZYME, ISOFORM A-RELATED"/>
    <property type="match status" value="1"/>
</dbReference>
<feature type="domain" description="Peptidase A1" evidence="13">
    <location>
        <begin position="163"/>
        <end position="476"/>
    </location>
</feature>
<keyword evidence="3" id="KW-0964">Secreted</keyword>
<dbReference type="EC" id="3.4.23.18" evidence="14"/>
<dbReference type="Gene3D" id="2.40.70.10">
    <property type="entry name" value="Acid Proteases"/>
    <property type="match status" value="2"/>
</dbReference>
<reference evidence="14" key="1">
    <citation type="submission" date="2021-11" db="EMBL/GenBank/DDBJ databases">
        <title>Purpureocillium_takamizusanense_genome.</title>
        <authorList>
            <person name="Nguyen N.-H."/>
        </authorList>
    </citation>
    <scope>NUCLEOTIDE SEQUENCE</scope>
    <source>
        <strain evidence="14">PT3</strain>
    </source>
</reference>
<evidence type="ECO:0000256" key="1">
    <source>
        <dbReference type="ARBA" id="ARBA00004613"/>
    </source>
</evidence>
<keyword evidence="15" id="KW-1185">Reference proteome</keyword>
<keyword evidence="9" id="KW-0325">Glycoprotein</keyword>
<evidence type="ECO:0000313" key="14">
    <source>
        <dbReference type="EMBL" id="UNI15877.1"/>
    </source>
</evidence>
<keyword evidence="4" id="KW-0645">Protease</keyword>
<dbReference type="Proteomes" id="UP000829364">
    <property type="component" value="Chromosome 2"/>
</dbReference>
<accession>A0A9Q8QBM8</accession>
<proteinExistence type="inferred from homology"/>
<dbReference type="CDD" id="cd06097">
    <property type="entry name" value="Aspergillopepsin_like"/>
    <property type="match status" value="1"/>
</dbReference>
<dbReference type="PANTHER" id="PTHR47966:SF23">
    <property type="entry name" value="ASPARTIC ENDOPEPTIDASE, PUTATIVE (AFU_ORTHOLOGUE AFUA_2G15950)-RELATED"/>
    <property type="match status" value="1"/>
</dbReference>
<evidence type="ECO:0000256" key="12">
    <source>
        <dbReference type="SAM" id="SignalP"/>
    </source>
</evidence>
<evidence type="ECO:0000256" key="2">
    <source>
        <dbReference type="ARBA" id="ARBA00007447"/>
    </source>
</evidence>
<keyword evidence="7 14" id="KW-0378">Hydrolase</keyword>
<dbReference type="Pfam" id="PF00026">
    <property type="entry name" value="Asp"/>
    <property type="match status" value="1"/>
</dbReference>
<evidence type="ECO:0000256" key="4">
    <source>
        <dbReference type="ARBA" id="ARBA00022670"/>
    </source>
</evidence>
<feature type="signal peptide" evidence="12">
    <location>
        <begin position="1"/>
        <end position="20"/>
    </location>
</feature>
<dbReference type="GO" id="GO:0006508">
    <property type="term" value="P:proteolysis"/>
    <property type="evidence" value="ECO:0007669"/>
    <property type="project" value="UniProtKB-KW"/>
</dbReference>
<dbReference type="RefSeq" id="XP_047839358.1">
    <property type="nucleotide sequence ID" value="XM_047983387.1"/>
</dbReference>
<dbReference type="PROSITE" id="PS51767">
    <property type="entry name" value="PEPTIDASE_A1"/>
    <property type="match status" value="1"/>
</dbReference>
<evidence type="ECO:0000259" key="13">
    <source>
        <dbReference type="PROSITE" id="PS51767"/>
    </source>
</evidence>
<evidence type="ECO:0000313" key="15">
    <source>
        <dbReference type="Proteomes" id="UP000829364"/>
    </source>
</evidence>
<dbReference type="GeneID" id="72064325"/>
<dbReference type="InterPro" id="IPR034163">
    <property type="entry name" value="Aspergillopepsin-like_cat_dom"/>
</dbReference>
<dbReference type="EMBL" id="CP086355">
    <property type="protein sequence ID" value="UNI15877.1"/>
    <property type="molecule type" value="Genomic_DNA"/>
</dbReference>
<dbReference type="OrthoDB" id="2747330at2759"/>